<feature type="transmembrane region" description="Helical" evidence="9">
    <location>
        <begin position="984"/>
        <end position="1004"/>
    </location>
</feature>
<dbReference type="SMART" id="SM00382">
    <property type="entry name" value="AAA"/>
    <property type="match status" value="2"/>
</dbReference>
<evidence type="ECO:0000313" key="13">
    <source>
        <dbReference type="Proteomes" id="UP000500806"/>
    </source>
</evidence>
<proteinExistence type="predicted"/>
<feature type="transmembrane region" description="Helical" evidence="9">
    <location>
        <begin position="456"/>
        <end position="481"/>
    </location>
</feature>
<keyword evidence="7 9" id="KW-1133">Transmembrane helix</keyword>
<reference evidence="12 13" key="1">
    <citation type="submission" date="2018-04" db="EMBL/GenBank/DDBJ databases">
        <title>Polynucleobacter sp. LimPoW16 genome.</title>
        <authorList>
            <person name="Hahn M.W."/>
        </authorList>
    </citation>
    <scope>NUCLEOTIDE SEQUENCE [LARGE SCALE GENOMIC DNA]</scope>
    <source>
        <strain evidence="12 13">LimPoW16</strain>
    </source>
</reference>
<evidence type="ECO:0000256" key="1">
    <source>
        <dbReference type="ARBA" id="ARBA00004651"/>
    </source>
</evidence>
<keyword evidence="13" id="KW-1185">Reference proteome</keyword>
<feature type="domain" description="ABC transmembrane type-1" evidence="11">
    <location>
        <begin position="982"/>
        <end position="1261"/>
    </location>
</feature>
<dbReference type="Gene3D" id="1.20.1560.10">
    <property type="entry name" value="ABC transporter type 1, transmembrane domain"/>
    <property type="match status" value="2"/>
</dbReference>
<keyword evidence="3" id="KW-0997">Cell inner membrane</keyword>
<dbReference type="InterPro" id="IPR039421">
    <property type="entry name" value="Type_1_exporter"/>
</dbReference>
<dbReference type="Gene3D" id="3.40.50.300">
    <property type="entry name" value="P-loop containing nucleotide triphosphate hydrolases"/>
    <property type="match status" value="2"/>
</dbReference>
<evidence type="ECO:0000259" key="11">
    <source>
        <dbReference type="PROSITE" id="PS50929"/>
    </source>
</evidence>
<organism evidence="12 13">
    <name type="scientific">Polynucleobacter antarcticus</name>
    <dbReference type="NCBI Taxonomy" id="1743162"/>
    <lineage>
        <taxon>Bacteria</taxon>
        <taxon>Pseudomonadati</taxon>
        <taxon>Pseudomonadota</taxon>
        <taxon>Betaproteobacteria</taxon>
        <taxon>Burkholderiales</taxon>
        <taxon>Burkholderiaceae</taxon>
        <taxon>Polynucleobacter</taxon>
    </lineage>
</organism>
<dbReference type="PROSITE" id="PS50893">
    <property type="entry name" value="ABC_TRANSPORTER_2"/>
    <property type="match status" value="2"/>
</dbReference>
<dbReference type="Proteomes" id="UP000500806">
    <property type="component" value="Chromosome"/>
</dbReference>
<keyword evidence="2" id="KW-1003">Cell membrane</keyword>
<sequence>MNMKNDTPLMGRMIQLSKKILKVVSVPILGIIEGGIAAALFTIFLIARSIEVLFVFIRSKLLPLLNKGYAAILQVASAIVDQSSRFYAFMNRPKEALSSSVAWIIQPLNLILTPVYLLAKFFHWVLVKLNDVMSQDLKNIFHYLEKKWHQLFNKYGFNDPDQATQRKKFTEKYSANALNEQCQTYFQVRVNQFAEEWKLFTSELVQLYGQTKQIFQNKKQKDSVDELSTFIQERNNIVVASVLINILALAFPLLMLQLYDRILSHRSMDTLIVFCVAVGTAVALEAVIRIFRSYSTAWISARFEHQGYVSLTSRLLAEPINDFERKGTGTILEEYKSISTLRYHYSGQTSQQLMDLPFTLLYVFIIFFISPLIGLVLMIGYSAFVFITWKNGRNYPAIIKEQKEMDLRRANLLTEILKNVHTMKSMTMESLMLRRYERLQESCAVLMSRVTYALEMSAGVGSVFSPLMTVAVIALGSWLVISNQLSNGEMAACILLGLRALSPLQRLGGMWSKHQQDEILRDKLKLVLDKPGLPAHEKIIDPNALIAEASVLSASNLQLSNVAFQFPGVQKELFDNLSLDVKAGEFIAIGGQSGSGRSALLQLMAGILEPLRGEVTLNGKNLKEFSIEDLAKEVAYLPQRTALFEGSLLDNVTVFDSSRIDIAMQVAKELGLSDFVSRMPRGWDSIVGDMAADSMPPGFRQRVAIVRALSSNPSVILFDDSSAAMDSEGDSMLLKYLEGIRGKVTIILVSERPSFTRLANRTLYLHDGNLFDNPAGNLSALHAPTSAALNPPTGLSTKSVAMPENYSPLAPGAFFEAGRQVSPPSQRWFHMGETINTNFKQVTDFSECLALLLKVINSPYSARDVAESLPYYTPGLDLTGIQNAMATLGYRVSEVPCALSAIDQRAYPCLFVPDQGAAFVVLGRIGQQLRVGESTESEPRLLSDLAMPGIAYFFTQLEKSTAKKKSWVGQTLYRFSGLIGQGSIASLISGVILMGSSLFLMAAYSVIIPSGAKETLFYLTIGAVIAVVLSYFFVKQRADILSFISGRIEYLFGTAVLQHVLALPPSFSERASVGAQSARLQIFQGIRDAFTGPLASTMLELPATLVLLIGLSIINPIALVLFLIMVAVYALLFFIFLKRTNDSVSALGYASAKRTEFLIEMITKMRNVRESGAQYMWLERMREVSANSAMCSFQAERLSSMLVGISYFVMMLSALGIVAFTTPAVFDQKLSSGALIASLLLMWRVLTPLQTLFTNMTRIERIRTAARQIDSLMQIQTERPDEMSASPVSRGLEGRLEFARASFRYSMHTDPALIGIEFKVQAGELVAITGANGSGKSTLLKLLMGMYAPQAGSILIDGVDIRQLDPLELRRIIGYAPQDTQFFRATIAQNLRFARPDATDDDVYQVLDMAGALSAVLALPNGINYRFGDNTNELPSTLKQKLLLARTYITRAPIMIFDEPGSGLDADGDYKFVETLKSLKGKTTVLFISHRPSHIRLADTLLVFDKGYLRAAGPPNELLKQPVSA</sequence>
<dbReference type="PANTHER" id="PTHR43394:SF1">
    <property type="entry name" value="ATP-BINDING CASSETTE SUB-FAMILY B MEMBER 10, MITOCHONDRIAL"/>
    <property type="match status" value="1"/>
</dbReference>
<evidence type="ECO:0000256" key="5">
    <source>
        <dbReference type="ARBA" id="ARBA00022741"/>
    </source>
</evidence>
<dbReference type="SUPFAM" id="SSF90123">
    <property type="entry name" value="ABC transporter transmembrane region"/>
    <property type="match status" value="2"/>
</dbReference>
<feature type="transmembrane region" description="Helical" evidence="9">
    <location>
        <begin position="1202"/>
        <end position="1226"/>
    </location>
</feature>
<dbReference type="PROSITE" id="PS50929">
    <property type="entry name" value="ABC_TM1F"/>
    <property type="match status" value="2"/>
</dbReference>
<evidence type="ECO:0000256" key="6">
    <source>
        <dbReference type="ARBA" id="ARBA00022840"/>
    </source>
</evidence>
<keyword evidence="5" id="KW-0547">Nucleotide-binding</keyword>
<dbReference type="EMBL" id="CP028941">
    <property type="protein sequence ID" value="QKM61982.1"/>
    <property type="molecule type" value="Genomic_DNA"/>
</dbReference>
<evidence type="ECO:0000256" key="4">
    <source>
        <dbReference type="ARBA" id="ARBA00022692"/>
    </source>
</evidence>
<feature type="transmembrane region" description="Helical" evidence="9">
    <location>
        <begin position="1117"/>
        <end position="1137"/>
    </location>
</feature>
<evidence type="ECO:0000313" key="12">
    <source>
        <dbReference type="EMBL" id="QKM61982.1"/>
    </source>
</evidence>
<name>A0A6M9PPZ4_9BURK</name>
<dbReference type="GO" id="GO:0015421">
    <property type="term" value="F:ABC-type oligopeptide transporter activity"/>
    <property type="evidence" value="ECO:0007669"/>
    <property type="project" value="TreeGrafter"/>
</dbReference>
<evidence type="ECO:0008006" key="14">
    <source>
        <dbReference type="Google" id="ProtNLM"/>
    </source>
</evidence>
<evidence type="ECO:0000256" key="8">
    <source>
        <dbReference type="ARBA" id="ARBA00023136"/>
    </source>
</evidence>
<dbReference type="Pfam" id="PF00005">
    <property type="entry name" value="ABC_tran"/>
    <property type="match status" value="2"/>
</dbReference>
<keyword evidence="6" id="KW-0067">ATP-binding</keyword>
<feature type="domain" description="ABC transporter" evidence="10">
    <location>
        <begin position="557"/>
        <end position="792"/>
    </location>
</feature>
<feature type="transmembrane region" description="Helical" evidence="9">
    <location>
        <begin position="20"/>
        <end position="47"/>
    </location>
</feature>
<evidence type="ECO:0000259" key="10">
    <source>
        <dbReference type="PROSITE" id="PS50893"/>
    </source>
</evidence>
<keyword evidence="8 9" id="KW-0472">Membrane</keyword>
<keyword evidence="4 9" id="KW-0812">Transmembrane</keyword>
<evidence type="ECO:0000256" key="7">
    <source>
        <dbReference type="ARBA" id="ARBA00022989"/>
    </source>
</evidence>
<dbReference type="PANTHER" id="PTHR43394">
    <property type="entry name" value="ATP-DEPENDENT PERMEASE MDL1, MITOCHONDRIAL"/>
    <property type="match status" value="1"/>
</dbReference>
<protein>
    <recommendedName>
        <fullName evidence="14">ATP-binding cassette, subfamily C, LapB</fullName>
    </recommendedName>
</protein>
<dbReference type="SUPFAM" id="SSF52540">
    <property type="entry name" value="P-loop containing nucleoside triphosphate hydrolases"/>
    <property type="match status" value="2"/>
</dbReference>
<feature type="transmembrane region" description="Helical" evidence="9">
    <location>
        <begin position="1016"/>
        <end position="1034"/>
    </location>
</feature>
<dbReference type="InterPro" id="IPR027417">
    <property type="entry name" value="P-loop_NTPase"/>
</dbReference>
<dbReference type="InterPro" id="IPR003593">
    <property type="entry name" value="AAA+_ATPase"/>
</dbReference>
<feature type="transmembrane region" description="Helical" evidence="9">
    <location>
        <begin position="271"/>
        <end position="291"/>
    </location>
</feature>
<evidence type="ECO:0000256" key="2">
    <source>
        <dbReference type="ARBA" id="ARBA00022475"/>
    </source>
</evidence>
<evidence type="ECO:0000256" key="3">
    <source>
        <dbReference type="ARBA" id="ARBA00022519"/>
    </source>
</evidence>
<gene>
    <name evidence="12" type="ORF">DCO16_02130</name>
</gene>
<comment type="subcellular location">
    <subcellularLocation>
        <location evidence="1">Cell membrane</location>
        <topology evidence="1">Multi-pass membrane protein</topology>
    </subcellularLocation>
</comment>
<accession>A0A6M9PPZ4</accession>
<feature type="domain" description="ABC transporter" evidence="10">
    <location>
        <begin position="1296"/>
        <end position="1525"/>
    </location>
</feature>
<dbReference type="GO" id="GO:0005524">
    <property type="term" value="F:ATP binding"/>
    <property type="evidence" value="ECO:0007669"/>
    <property type="project" value="UniProtKB-KW"/>
</dbReference>
<dbReference type="GO" id="GO:0005886">
    <property type="term" value="C:plasma membrane"/>
    <property type="evidence" value="ECO:0007669"/>
    <property type="project" value="UniProtKB-SubCell"/>
</dbReference>
<dbReference type="KEGG" id="pani:DCO16_02130"/>
<dbReference type="Gene3D" id="3.90.70.10">
    <property type="entry name" value="Cysteine proteinases"/>
    <property type="match status" value="1"/>
</dbReference>
<dbReference type="Pfam" id="PF00664">
    <property type="entry name" value="ABC_membrane"/>
    <property type="match status" value="2"/>
</dbReference>
<feature type="transmembrane region" description="Helical" evidence="9">
    <location>
        <begin position="237"/>
        <end position="259"/>
    </location>
</feature>
<dbReference type="InterPro" id="IPR003439">
    <property type="entry name" value="ABC_transporter-like_ATP-bd"/>
</dbReference>
<dbReference type="InterPro" id="IPR011527">
    <property type="entry name" value="ABC1_TM_dom"/>
</dbReference>
<dbReference type="InterPro" id="IPR036640">
    <property type="entry name" value="ABC1_TM_sf"/>
</dbReference>
<evidence type="ECO:0000256" key="9">
    <source>
        <dbReference type="SAM" id="Phobius"/>
    </source>
</evidence>
<feature type="transmembrane region" description="Helical" evidence="9">
    <location>
        <begin position="360"/>
        <end position="387"/>
    </location>
</feature>
<feature type="domain" description="ABC transmembrane type-1" evidence="11">
    <location>
        <begin position="237"/>
        <end position="516"/>
    </location>
</feature>
<dbReference type="GO" id="GO:0016887">
    <property type="term" value="F:ATP hydrolysis activity"/>
    <property type="evidence" value="ECO:0007669"/>
    <property type="project" value="InterPro"/>
</dbReference>